<evidence type="ECO:0000256" key="1">
    <source>
        <dbReference type="SAM" id="MobiDB-lite"/>
    </source>
</evidence>
<proteinExistence type="predicted"/>
<accession>A0A318KDD5</accession>
<feature type="compositionally biased region" description="Low complexity" evidence="1">
    <location>
        <begin position="73"/>
        <end position="85"/>
    </location>
</feature>
<comment type="caution">
    <text evidence="2">The sequence shown here is derived from an EMBL/GenBank/DDBJ whole genome shotgun (WGS) entry which is preliminary data.</text>
</comment>
<dbReference type="EMBL" id="QJKF01000019">
    <property type="protein sequence ID" value="PXX56594.1"/>
    <property type="molecule type" value="Genomic_DNA"/>
</dbReference>
<sequence>MTENSEIAARLAALSDGELAGVMLVATAERPRFEVVHAALLGLLEATETSTVGGVTPTTAPTSVHDAPPLHDVSGQVGAGSVVPAVPVPPTGIHAPTETGGYSPSGVPTWGSVRDKVEQRFGTAQGMGELDRQTPAGRSADEQWDAREKAARERLDRIRKSLRGNDTETPGS</sequence>
<gene>
    <name evidence="2" type="ORF">DFR70_119146</name>
</gene>
<dbReference type="AlphaFoldDB" id="A0A318KDD5"/>
<evidence type="ECO:0000313" key="3">
    <source>
        <dbReference type="Proteomes" id="UP000247569"/>
    </source>
</evidence>
<keyword evidence="3" id="KW-1185">Reference proteome</keyword>
<reference evidence="2 3" key="1">
    <citation type="submission" date="2018-05" db="EMBL/GenBank/DDBJ databases">
        <title>Genomic Encyclopedia of Type Strains, Phase IV (KMG-IV): sequencing the most valuable type-strain genomes for metagenomic binning, comparative biology and taxonomic classification.</title>
        <authorList>
            <person name="Goeker M."/>
        </authorList>
    </citation>
    <scope>NUCLEOTIDE SEQUENCE [LARGE SCALE GENOMIC DNA]</scope>
    <source>
        <strain evidence="2 3">DSM 44704</strain>
    </source>
</reference>
<feature type="region of interest" description="Disordered" evidence="1">
    <location>
        <begin position="60"/>
        <end position="150"/>
    </location>
</feature>
<dbReference type="RefSeq" id="WP_051186539.1">
    <property type="nucleotide sequence ID" value="NZ_QJKF01000019.1"/>
</dbReference>
<protein>
    <submittedName>
        <fullName evidence="2">Uncharacterized protein</fullName>
    </submittedName>
</protein>
<feature type="compositionally biased region" description="Basic and acidic residues" evidence="1">
    <location>
        <begin position="139"/>
        <end position="150"/>
    </location>
</feature>
<evidence type="ECO:0000313" key="2">
    <source>
        <dbReference type="EMBL" id="PXX56594.1"/>
    </source>
</evidence>
<dbReference type="Proteomes" id="UP000247569">
    <property type="component" value="Unassembled WGS sequence"/>
</dbReference>
<name>A0A318KDD5_9NOCA</name>
<organism evidence="2 3">
    <name type="scientific">Nocardia tenerifensis</name>
    <dbReference type="NCBI Taxonomy" id="228006"/>
    <lineage>
        <taxon>Bacteria</taxon>
        <taxon>Bacillati</taxon>
        <taxon>Actinomycetota</taxon>
        <taxon>Actinomycetes</taxon>
        <taxon>Mycobacteriales</taxon>
        <taxon>Nocardiaceae</taxon>
        <taxon>Nocardia</taxon>
    </lineage>
</organism>